<organism evidence="7 8">
    <name type="scientific">Natronosalvus rutilus</name>
    <dbReference type="NCBI Taxonomy" id="2953753"/>
    <lineage>
        <taxon>Archaea</taxon>
        <taxon>Methanobacteriati</taxon>
        <taxon>Methanobacteriota</taxon>
        <taxon>Stenosarchaea group</taxon>
        <taxon>Halobacteria</taxon>
        <taxon>Halobacteriales</taxon>
        <taxon>Natrialbaceae</taxon>
        <taxon>Natronosalvus</taxon>
    </lineage>
</organism>
<reference evidence="7" key="1">
    <citation type="submission" date="2022-06" db="EMBL/GenBank/DDBJ databases">
        <title>Diverse halophilic archaea isolated from saline environments.</title>
        <authorList>
            <person name="Cui H.-L."/>
        </authorList>
    </citation>
    <scope>NUCLEOTIDE SEQUENCE</scope>
    <source>
        <strain evidence="7">WLHS1</strain>
        <plasmid evidence="7">unnamed1</plasmid>
    </source>
</reference>
<accession>A0A9E7NE14</accession>
<evidence type="ECO:0000256" key="4">
    <source>
        <dbReference type="PROSITE-ProRule" id="PRU00169"/>
    </source>
</evidence>
<dbReference type="Gene3D" id="1.10.10.10">
    <property type="entry name" value="Winged helix-like DNA-binding domain superfamily/Winged helix DNA-binding domain"/>
    <property type="match status" value="1"/>
</dbReference>
<evidence type="ECO:0000259" key="5">
    <source>
        <dbReference type="PROSITE" id="PS50110"/>
    </source>
</evidence>
<dbReference type="RefSeq" id="WP_254160818.1">
    <property type="nucleotide sequence ID" value="NZ_CP100356.1"/>
</dbReference>
<evidence type="ECO:0000259" key="6">
    <source>
        <dbReference type="PROSITE" id="PS51118"/>
    </source>
</evidence>
<dbReference type="SUPFAM" id="SSF52172">
    <property type="entry name" value="CheY-like"/>
    <property type="match status" value="1"/>
</dbReference>
<dbReference type="Proteomes" id="UP001056855">
    <property type="component" value="Plasmid unnamed1"/>
</dbReference>
<dbReference type="PANTHER" id="PTHR33204">
    <property type="entry name" value="TRANSCRIPTIONAL REGULATOR, MARR FAMILY"/>
    <property type="match status" value="1"/>
</dbReference>
<dbReference type="SUPFAM" id="SSF46785">
    <property type="entry name" value="Winged helix' DNA-binding domain"/>
    <property type="match status" value="1"/>
</dbReference>
<name>A0A9E7NE14_9EURY</name>
<evidence type="ECO:0000313" key="8">
    <source>
        <dbReference type="Proteomes" id="UP001056855"/>
    </source>
</evidence>
<keyword evidence="8" id="KW-1185">Reference proteome</keyword>
<dbReference type="InterPro" id="IPR036388">
    <property type="entry name" value="WH-like_DNA-bd_sf"/>
</dbReference>
<evidence type="ECO:0000256" key="2">
    <source>
        <dbReference type="ARBA" id="ARBA00023125"/>
    </source>
</evidence>
<dbReference type="GO" id="GO:0000160">
    <property type="term" value="P:phosphorelay signal transduction system"/>
    <property type="evidence" value="ECO:0007669"/>
    <property type="project" value="InterPro"/>
</dbReference>
<dbReference type="KEGG" id="sawl:NGM29_19625"/>
<evidence type="ECO:0000256" key="3">
    <source>
        <dbReference type="ARBA" id="ARBA00023163"/>
    </source>
</evidence>
<keyword evidence="7" id="KW-0614">Plasmid</keyword>
<keyword evidence="2" id="KW-0238">DNA-binding</keyword>
<feature type="modified residue" description="4-aspartylphosphate" evidence="4">
    <location>
        <position position="158"/>
    </location>
</feature>
<dbReference type="GeneID" id="73292305"/>
<feature type="domain" description="HTH hxlR-type" evidence="6">
    <location>
        <begin position="8"/>
        <end position="108"/>
    </location>
</feature>
<dbReference type="GO" id="GO:0003677">
    <property type="term" value="F:DNA binding"/>
    <property type="evidence" value="ECO:0007669"/>
    <property type="project" value="UniProtKB-KW"/>
</dbReference>
<dbReference type="PROSITE" id="PS51118">
    <property type="entry name" value="HTH_HXLR"/>
    <property type="match status" value="1"/>
</dbReference>
<gene>
    <name evidence="7" type="ORF">NGM29_19625</name>
</gene>
<dbReference type="InterPro" id="IPR011006">
    <property type="entry name" value="CheY-like_superfamily"/>
</dbReference>
<dbReference type="InterPro" id="IPR013971">
    <property type="entry name" value="HalX_domain"/>
</dbReference>
<dbReference type="InterPro" id="IPR002577">
    <property type="entry name" value="HTH_HxlR"/>
</dbReference>
<dbReference type="SMART" id="SM00448">
    <property type="entry name" value="REC"/>
    <property type="match status" value="1"/>
</dbReference>
<evidence type="ECO:0000313" key="7">
    <source>
        <dbReference type="EMBL" id="UTF55611.1"/>
    </source>
</evidence>
<dbReference type="PROSITE" id="PS50110">
    <property type="entry name" value="RESPONSE_REGULATORY"/>
    <property type="match status" value="1"/>
</dbReference>
<sequence length="274" mass="31030">MSQPARRSETIFAVLSVLSKKWHPRIILVLRADGPLGFNDLQEHLPGISSKVLTGNLEELRDRGLVDRVVVSESPLRVQYDLTDAGKELDDVFDALVGWGERHFEPDRKTVIVAESDRRLAKLYRQWLAPSYTVRVAVDANDISRHFDDSTPAVVLYDRYVPGAGSHEVTRLVRSLDESCRIVLLTADRLSFDVTDLECDAIVRKPAAREVVRRTVETQFERYGEDPDVRERHALVEKRAALEDVYSATVLKESSEYRRLCERLAADDGDSSVP</sequence>
<keyword evidence="3" id="KW-0804">Transcription</keyword>
<geneLocation type="plasmid" evidence="7 8">
    <name>unnamed1</name>
</geneLocation>
<dbReference type="Pfam" id="PF08663">
    <property type="entry name" value="HalX"/>
    <property type="match status" value="1"/>
</dbReference>
<dbReference type="AlphaFoldDB" id="A0A9E7NE14"/>
<dbReference type="Pfam" id="PF01638">
    <property type="entry name" value="HxlR"/>
    <property type="match status" value="1"/>
</dbReference>
<dbReference type="PANTHER" id="PTHR33204:SF18">
    <property type="entry name" value="TRANSCRIPTIONAL REGULATORY PROTEIN"/>
    <property type="match status" value="1"/>
</dbReference>
<protein>
    <submittedName>
        <fullName evidence="7">Winged helix-turn-helix transcriptional regulator</fullName>
    </submittedName>
</protein>
<feature type="domain" description="Response regulatory" evidence="5">
    <location>
        <begin position="110"/>
        <end position="220"/>
    </location>
</feature>
<dbReference type="Gene3D" id="3.40.50.2300">
    <property type="match status" value="1"/>
</dbReference>
<dbReference type="InterPro" id="IPR001789">
    <property type="entry name" value="Sig_transdc_resp-reg_receiver"/>
</dbReference>
<dbReference type="InterPro" id="IPR036390">
    <property type="entry name" value="WH_DNA-bd_sf"/>
</dbReference>
<keyword evidence="4" id="KW-0597">Phosphoprotein</keyword>
<dbReference type="EMBL" id="CP100356">
    <property type="protein sequence ID" value="UTF55611.1"/>
    <property type="molecule type" value="Genomic_DNA"/>
</dbReference>
<evidence type="ECO:0000256" key="1">
    <source>
        <dbReference type="ARBA" id="ARBA00023015"/>
    </source>
</evidence>
<proteinExistence type="predicted"/>
<keyword evidence="1" id="KW-0805">Transcription regulation</keyword>